<evidence type="ECO:0000259" key="3">
    <source>
        <dbReference type="PROSITE" id="PS50112"/>
    </source>
</evidence>
<dbReference type="InterPro" id="IPR043128">
    <property type="entry name" value="Rev_trsase/Diguanyl_cyclase"/>
</dbReference>
<dbReference type="CDD" id="cd00130">
    <property type="entry name" value="PAS"/>
    <property type="match status" value="1"/>
</dbReference>
<dbReference type="SMART" id="SM00086">
    <property type="entry name" value="PAC"/>
    <property type="match status" value="1"/>
</dbReference>
<dbReference type="SMART" id="SM00267">
    <property type="entry name" value="GGDEF"/>
    <property type="match status" value="1"/>
</dbReference>
<dbReference type="Gene3D" id="3.30.70.270">
    <property type="match status" value="1"/>
</dbReference>
<dbReference type="Pfam" id="PF08447">
    <property type="entry name" value="PAS_3"/>
    <property type="match status" value="1"/>
</dbReference>
<keyword evidence="6" id="KW-1185">Reference proteome</keyword>
<dbReference type="NCBIfam" id="TIGR00229">
    <property type="entry name" value="sensory_box"/>
    <property type="match status" value="1"/>
</dbReference>
<dbReference type="InterPro" id="IPR050469">
    <property type="entry name" value="Diguanylate_Cyclase"/>
</dbReference>
<comment type="catalytic activity">
    <reaction evidence="2">
        <text>2 GTP = 3',3'-c-di-GMP + 2 diphosphate</text>
        <dbReference type="Rhea" id="RHEA:24898"/>
        <dbReference type="ChEBI" id="CHEBI:33019"/>
        <dbReference type="ChEBI" id="CHEBI:37565"/>
        <dbReference type="ChEBI" id="CHEBI:58805"/>
        <dbReference type="EC" id="2.7.7.65"/>
    </reaction>
</comment>
<dbReference type="Pfam" id="PF00990">
    <property type="entry name" value="GGDEF"/>
    <property type="match status" value="1"/>
</dbReference>
<feature type="domain" description="GGDEF" evidence="4">
    <location>
        <begin position="170"/>
        <end position="302"/>
    </location>
</feature>
<dbReference type="Proteomes" id="UP000287410">
    <property type="component" value="Unassembled WGS sequence"/>
</dbReference>
<dbReference type="PROSITE" id="PS50112">
    <property type="entry name" value="PAS"/>
    <property type="match status" value="1"/>
</dbReference>
<comment type="caution">
    <text evidence="5">The sequence shown here is derived from an EMBL/GenBank/DDBJ whole genome shotgun (WGS) entry which is preliminary data.</text>
</comment>
<evidence type="ECO:0000313" key="6">
    <source>
        <dbReference type="Proteomes" id="UP000287410"/>
    </source>
</evidence>
<dbReference type="EC" id="2.7.7.65" evidence="1"/>
<feature type="domain" description="PAS" evidence="3">
    <location>
        <begin position="16"/>
        <end position="89"/>
    </location>
</feature>
<dbReference type="Gene3D" id="3.30.450.20">
    <property type="entry name" value="PAS domain"/>
    <property type="match status" value="1"/>
</dbReference>
<gene>
    <name evidence="5" type="ORF">CWE12_05085</name>
</gene>
<evidence type="ECO:0000313" key="5">
    <source>
        <dbReference type="EMBL" id="RUO30626.1"/>
    </source>
</evidence>
<dbReference type="InterPro" id="IPR029787">
    <property type="entry name" value="Nucleotide_cyclase"/>
</dbReference>
<reference evidence="5 6" key="1">
    <citation type="journal article" date="2018" name="Front. Microbiol.">
        <title>Genome-Based Analysis Reveals the Taxonomy and Diversity of the Family Idiomarinaceae.</title>
        <authorList>
            <person name="Liu Y."/>
            <person name="Lai Q."/>
            <person name="Shao Z."/>
        </authorList>
    </citation>
    <scope>NUCLEOTIDE SEQUENCE [LARGE SCALE GENOMIC DNA]</scope>
    <source>
        <strain evidence="5 6">GBSy1</strain>
    </source>
</reference>
<dbReference type="InterPro" id="IPR013655">
    <property type="entry name" value="PAS_fold_3"/>
</dbReference>
<evidence type="ECO:0000256" key="1">
    <source>
        <dbReference type="ARBA" id="ARBA00012528"/>
    </source>
</evidence>
<protein>
    <recommendedName>
        <fullName evidence="1">diguanylate cyclase</fullName>
        <ecNumber evidence="1">2.7.7.65</ecNumber>
    </recommendedName>
</protein>
<dbReference type="InterPro" id="IPR000014">
    <property type="entry name" value="PAS"/>
</dbReference>
<evidence type="ECO:0000259" key="4">
    <source>
        <dbReference type="PROSITE" id="PS50887"/>
    </source>
</evidence>
<dbReference type="InterPro" id="IPR000160">
    <property type="entry name" value="GGDEF_dom"/>
</dbReference>
<dbReference type="SUPFAM" id="SSF55073">
    <property type="entry name" value="Nucleotide cyclase"/>
    <property type="match status" value="1"/>
</dbReference>
<evidence type="ECO:0000256" key="2">
    <source>
        <dbReference type="ARBA" id="ARBA00034247"/>
    </source>
</evidence>
<dbReference type="RefSeq" id="WP_126788607.1">
    <property type="nucleotide sequence ID" value="NZ_PIPN01000002.1"/>
</dbReference>
<organism evidence="5 6">
    <name type="scientific">Aliidiomarina sedimenti</name>
    <dbReference type="NCBI Taxonomy" id="1933879"/>
    <lineage>
        <taxon>Bacteria</taxon>
        <taxon>Pseudomonadati</taxon>
        <taxon>Pseudomonadota</taxon>
        <taxon>Gammaproteobacteria</taxon>
        <taxon>Alteromonadales</taxon>
        <taxon>Idiomarinaceae</taxon>
        <taxon>Aliidiomarina</taxon>
    </lineage>
</organism>
<dbReference type="EMBL" id="PIPN01000002">
    <property type="protein sequence ID" value="RUO30626.1"/>
    <property type="molecule type" value="Genomic_DNA"/>
</dbReference>
<accession>A0ABY0C011</accession>
<dbReference type="PANTHER" id="PTHR45138">
    <property type="entry name" value="REGULATORY COMPONENTS OF SENSORY TRANSDUCTION SYSTEM"/>
    <property type="match status" value="1"/>
</dbReference>
<sequence>MNSRKGNSDFRFTEHSAEALLEILDNAQLGLWELNLRTGDSQVTPRWADILGYQPEELEPVTFERFLSLLHDDDKASLQAHLDSVQHGQQTGYQMVFRMRHKNNQWRWIKSHGTVSARDKGTPLMMAGFHLDVTNEVTQSITDSLTGWYTRRHFMQIGSKSVQRAHRQDSRLALIIFDIDYFKQVNDKYGHATGDKVLIAVTQQLGERLRTTDVAARIGGEEFAILLEGASLFDARNIAETLREQIRQNQFSDPKGSDFCITSSFGVSMLNPDDRTIDDLLSRADQALYRAKANGRDRVELA</sequence>
<dbReference type="NCBIfam" id="TIGR00254">
    <property type="entry name" value="GGDEF"/>
    <property type="match status" value="1"/>
</dbReference>
<name>A0ABY0C011_9GAMM</name>
<dbReference type="PANTHER" id="PTHR45138:SF9">
    <property type="entry name" value="DIGUANYLATE CYCLASE DGCM-RELATED"/>
    <property type="match status" value="1"/>
</dbReference>
<dbReference type="CDD" id="cd01949">
    <property type="entry name" value="GGDEF"/>
    <property type="match status" value="1"/>
</dbReference>
<proteinExistence type="predicted"/>
<dbReference type="InterPro" id="IPR001610">
    <property type="entry name" value="PAC"/>
</dbReference>
<dbReference type="SUPFAM" id="SSF55785">
    <property type="entry name" value="PYP-like sensor domain (PAS domain)"/>
    <property type="match status" value="1"/>
</dbReference>
<dbReference type="InterPro" id="IPR035965">
    <property type="entry name" value="PAS-like_dom_sf"/>
</dbReference>
<dbReference type="PROSITE" id="PS50887">
    <property type="entry name" value="GGDEF"/>
    <property type="match status" value="1"/>
</dbReference>